<dbReference type="STRING" id="8022.A0A060YA22"/>
<dbReference type="InterPro" id="IPR036390">
    <property type="entry name" value="WH_DNA-bd_sf"/>
</dbReference>
<feature type="region of interest" description="Disordered" evidence="2">
    <location>
        <begin position="383"/>
        <end position="404"/>
    </location>
</feature>
<dbReference type="GO" id="GO:0003726">
    <property type="term" value="F:double-stranded RNA adenosine deaminase activity"/>
    <property type="evidence" value="ECO:0007669"/>
    <property type="project" value="InterPro"/>
</dbReference>
<dbReference type="InterPro" id="IPR042361">
    <property type="entry name" value="ZBP1"/>
</dbReference>
<dbReference type="PaxDb" id="8022-A0A060YA22"/>
<evidence type="ECO:0000256" key="1">
    <source>
        <dbReference type="ARBA" id="ARBA00022884"/>
    </source>
</evidence>
<dbReference type="SMART" id="SM00550">
    <property type="entry name" value="Zalpha"/>
    <property type="match status" value="2"/>
</dbReference>
<dbReference type="Gene3D" id="1.10.10.10">
    <property type="entry name" value="Winged helix-like DNA-binding domain superfamily/Winged helix DNA-binding domain"/>
    <property type="match status" value="2"/>
</dbReference>
<dbReference type="AlphaFoldDB" id="A0A060YA22"/>
<evidence type="ECO:0000313" key="4">
    <source>
        <dbReference type="EMBL" id="CDQ88758.1"/>
    </source>
</evidence>
<feature type="domain" description="Z-binding" evidence="3">
    <location>
        <begin position="155"/>
        <end position="221"/>
    </location>
</feature>
<dbReference type="SUPFAM" id="SSF46785">
    <property type="entry name" value="Winged helix' DNA-binding domain"/>
    <property type="match status" value="2"/>
</dbReference>
<dbReference type="PANTHER" id="PTHR14966">
    <property type="entry name" value="Z-DNA-BINDING PROTEIN 1"/>
    <property type="match status" value="1"/>
</dbReference>
<evidence type="ECO:0000259" key="3">
    <source>
        <dbReference type="PROSITE" id="PS50139"/>
    </source>
</evidence>
<feature type="compositionally biased region" description="Basic and acidic residues" evidence="2">
    <location>
        <begin position="226"/>
        <end position="242"/>
    </location>
</feature>
<dbReference type="EMBL" id="FR908934">
    <property type="protein sequence ID" value="CDQ88758.1"/>
    <property type="molecule type" value="Genomic_DNA"/>
</dbReference>
<dbReference type="InterPro" id="IPR036388">
    <property type="entry name" value="WH-like_DNA-bd_sf"/>
</dbReference>
<evidence type="ECO:0000313" key="5">
    <source>
        <dbReference type="Proteomes" id="UP000193380"/>
    </source>
</evidence>
<evidence type="ECO:0000256" key="2">
    <source>
        <dbReference type="SAM" id="MobiDB-lite"/>
    </source>
</evidence>
<feature type="region of interest" description="Disordered" evidence="2">
    <location>
        <begin position="1"/>
        <end position="122"/>
    </location>
</feature>
<keyword evidence="1" id="KW-0694">RNA-binding</keyword>
<dbReference type="PROSITE" id="PS50139">
    <property type="entry name" value="Z_BINDING"/>
    <property type="match status" value="2"/>
</dbReference>
<dbReference type="GO" id="GO:0003677">
    <property type="term" value="F:DNA binding"/>
    <property type="evidence" value="ECO:0007669"/>
    <property type="project" value="InterPro"/>
</dbReference>
<sequence length="404" mass="44385">MSRGRGGPPIEHYHRPPLPQLQAKHQYYRAGPLGFNPRAPPQQAPHPNQVHFLRGQNTEAPQFRVSPRGGAQSLGRGGPNGLYNESNQTQAGYSRYSQNSSRGRGGYSSERGRGNGRDFGYPHCQGPPRGPTGPRFWNQKQTSTQKQGFNRHVPTFQPPDIREQVLQALADLSPGEKLQAKCLAKTLRLPKKFINQALYGLERDKKASKHGESPPEWTVYVEPQEEPEKPSESYRQHSHDMADCGSNQKELILQYLLEAGEATALVISKNLGLRGAKQVNPTLYAMEKQGDVSRNAEVTPHIWELSVHRRERMERSLKAERSAPAKVEGMGSGFQAVPPGLECLEANAEAVGGHSHTARGGGGGSSVGEFIDVFLNLGDPSLTWSPSPMKSRKGRRSAAVTLVT</sequence>
<gene>
    <name evidence="4" type="ORF">GSONMT00059943001</name>
</gene>
<reference evidence="4" key="2">
    <citation type="submission" date="2014-03" db="EMBL/GenBank/DDBJ databases">
        <authorList>
            <person name="Genoscope - CEA"/>
        </authorList>
    </citation>
    <scope>NUCLEOTIDE SEQUENCE</scope>
</reference>
<dbReference type="InterPro" id="IPR042371">
    <property type="entry name" value="Z_dom"/>
</dbReference>
<dbReference type="Proteomes" id="UP000193380">
    <property type="component" value="Unassembled WGS sequence"/>
</dbReference>
<dbReference type="GO" id="GO:0003723">
    <property type="term" value="F:RNA binding"/>
    <property type="evidence" value="ECO:0007669"/>
    <property type="project" value="UniProtKB-KW"/>
</dbReference>
<dbReference type="PANTHER" id="PTHR14966:SF0">
    <property type="entry name" value="Z-DNA-BINDING PROTEIN 1"/>
    <property type="match status" value="1"/>
</dbReference>
<feature type="domain" description="Z-binding" evidence="3">
    <location>
        <begin position="242"/>
        <end position="307"/>
    </location>
</feature>
<reference evidence="4" key="1">
    <citation type="journal article" date="2014" name="Nat. Commun.">
        <title>The rainbow trout genome provides novel insights into evolution after whole-genome duplication in vertebrates.</title>
        <authorList>
            <person name="Berthelot C."/>
            <person name="Brunet F."/>
            <person name="Chalopin D."/>
            <person name="Juanchich A."/>
            <person name="Bernard M."/>
            <person name="Noel B."/>
            <person name="Bento P."/>
            <person name="Da Silva C."/>
            <person name="Labadie K."/>
            <person name="Alberti A."/>
            <person name="Aury J.M."/>
            <person name="Louis A."/>
            <person name="Dehais P."/>
            <person name="Bardou P."/>
            <person name="Montfort J."/>
            <person name="Klopp C."/>
            <person name="Cabau C."/>
            <person name="Gaspin C."/>
            <person name="Thorgaard G.H."/>
            <person name="Boussaha M."/>
            <person name="Quillet E."/>
            <person name="Guyomard R."/>
            <person name="Galiana D."/>
            <person name="Bobe J."/>
            <person name="Volff J.N."/>
            <person name="Genet C."/>
            <person name="Wincker P."/>
            <person name="Jaillon O."/>
            <person name="Roest Crollius H."/>
            <person name="Guiguen Y."/>
        </authorList>
    </citation>
    <scope>NUCLEOTIDE SEQUENCE [LARGE SCALE GENOMIC DNA]</scope>
</reference>
<organism evidence="4 5">
    <name type="scientific">Oncorhynchus mykiss</name>
    <name type="common">Rainbow trout</name>
    <name type="synonym">Salmo gairdneri</name>
    <dbReference type="NCBI Taxonomy" id="8022"/>
    <lineage>
        <taxon>Eukaryota</taxon>
        <taxon>Metazoa</taxon>
        <taxon>Chordata</taxon>
        <taxon>Craniata</taxon>
        <taxon>Vertebrata</taxon>
        <taxon>Euteleostomi</taxon>
        <taxon>Actinopterygii</taxon>
        <taxon>Neopterygii</taxon>
        <taxon>Teleostei</taxon>
        <taxon>Protacanthopterygii</taxon>
        <taxon>Salmoniformes</taxon>
        <taxon>Salmonidae</taxon>
        <taxon>Salmoninae</taxon>
        <taxon>Oncorhynchus</taxon>
    </lineage>
</organism>
<dbReference type="Pfam" id="PF02295">
    <property type="entry name" value="z-alpha"/>
    <property type="match status" value="2"/>
</dbReference>
<feature type="compositionally biased region" description="Low complexity" evidence="2">
    <location>
        <begin position="92"/>
        <end position="102"/>
    </location>
</feature>
<protein>
    <recommendedName>
        <fullName evidence="3">Z-binding domain-containing protein</fullName>
    </recommendedName>
</protein>
<proteinExistence type="predicted"/>
<accession>A0A060YA22</accession>
<dbReference type="GO" id="GO:0060340">
    <property type="term" value="P:positive regulation of type I interferon-mediated signaling pathway"/>
    <property type="evidence" value="ECO:0007669"/>
    <property type="project" value="InterPro"/>
</dbReference>
<name>A0A060YA22_ONCMY</name>
<feature type="region of interest" description="Disordered" evidence="2">
    <location>
        <begin position="205"/>
        <end position="242"/>
    </location>
</feature>